<dbReference type="InterPro" id="IPR021313">
    <property type="entry name" value="DUF2909"/>
</dbReference>
<sequence length="72" mass="7987">MTTTLLFKIVLVCLLLFIIFNLGRAMIIMVKSDDSVPMSRYLGRRVLVSVLVVIALVVAIGLGWIHPNPTPH</sequence>
<gene>
    <name evidence="2" type="ORF">D5018_13360</name>
</gene>
<keyword evidence="1" id="KW-0812">Transmembrane</keyword>
<comment type="caution">
    <text evidence="2">The sequence shown here is derived from an EMBL/GenBank/DDBJ whole genome shotgun (WGS) entry which is preliminary data.</text>
</comment>
<dbReference type="AlphaFoldDB" id="A0A3L8PV32"/>
<organism evidence="2 3">
    <name type="scientific">Parashewanella curva</name>
    <dbReference type="NCBI Taxonomy" id="2338552"/>
    <lineage>
        <taxon>Bacteria</taxon>
        <taxon>Pseudomonadati</taxon>
        <taxon>Pseudomonadota</taxon>
        <taxon>Gammaproteobacteria</taxon>
        <taxon>Alteromonadales</taxon>
        <taxon>Shewanellaceae</taxon>
        <taxon>Parashewanella</taxon>
    </lineage>
</organism>
<evidence type="ECO:0000313" key="3">
    <source>
        <dbReference type="Proteomes" id="UP000281474"/>
    </source>
</evidence>
<dbReference type="RefSeq" id="WP_121839499.1">
    <property type="nucleotide sequence ID" value="NZ_ML014790.1"/>
</dbReference>
<dbReference type="EMBL" id="QZEI01000041">
    <property type="protein sequence ID" value="RLV59200.1"/>
    <property type="molecule type" value="Genomic_DNA"/>
</dbReference>
<keyword evidence="1" id="KW-0472">Membrane</keyword>
<keyword evidence="3" id="KW-1185">Reference proteome</keyword>
<name>A0A3L8PV32_9GAMM</name>
<keyword evidence="1" id="KW-1133">Transmembrane helix</keyword>
<proteinExistence type="predicted"/>
<reference evidence="2 3" key="1">
    <citation type="submission" date="2018-09" db="EMBL/GenBank/DDBJ databases">
        <title>Phylogeny of the Shewanellaceae, and recommendation for two new genera, Pseudoshewanella and Parashewanella.</title>
        <authorList>
            <person name="Wang G."/>
        </authorList>
    </citation>
    <scope>NUCLEOTIDE SEQUENCE [LARGE SCALE GENOMIC DNA]</scope>
    <source>
        <strain evidence="2 3">C51</strain>
    </source>
</reference>
<feature type="transmembrane region" description="Helical" evidence="1">
    <location>
        <begin position="46"/>
        <end position="65"/>
    </location>
</feature>
<evidence type="ECO:0000256" key="1">
    <source>
        <dbReference type="SAM" id="Phobius"/>
    </source>
</evidence>
<dbReference type="Pfam" id="PF11137">
    <property type="entry name" value="DUF2909"/>
    <property type="match status" value="1"/>
</dbReference>
<dbReference type="Proteomes" id="UP000281474">
    <property type="component" value="Unassembled WGS sequence"/>
</dbReference>
<accession>A0A3L8PV32</accession>
<feature type="transmembrane region" description="Helical" evidence="1">
    <location>
        <begin position="6"/>
        <end position="25"/>
    </location>
</feature>
<protein>
    <submittedName>
        <fullName evidence="2">DUF2909 domain-containing protein</fullName>
    </submittedName>
</protein>
<evidence type="ECO:0000313" key="2">
    <source>
        <dbReference type="EMBL" id="RLV59200.1"/>
    </source>
</evidence>